<evidence type="ECO:0000256" key="10">
    <source>
        <dbReference type="ARBA" id="ARBA00023004"/>
    </source>
</evidence>
<protein>
    <recommendedName>
        <fullName evidence="15">Cytochrome P450</fullName>
    </recommendedName>
</protein>
<evidence type="ECO:0000256" key="8">
    <source>
        <dbReference type="ARBA" id="ARBA00022848"/>
    </source>
</evidence>
<keyword evidence="14" id="KW-1185">Reference proteome</keyword>
<comment type="subcellular location">
    <subcellularLocation>
        <location evidence="3">Endoplasmic reticulum membrane</location>
    </subcellularLocation>
    <subcellularLocation>
        <location evidence="2">Microsome membrane</location>
    </subcellularLocation>
</comment>
<proteinExistence type="inferred from homology"/>
<evidence type="ECO:0000256" key="3">
    <source>
        <dbReference type="ARBA" id="ARBA00004586"/>
    </source>
</evidence>
<dbReference type="Pfam" id="PF00067">
    <property type="entry name" value="p450"/>
    <property type="match status" value="1"/>
</dbReference>
<keyword evidence="10" id="KW-0408">Iron</keyword>
<dbReference type="Gene3D" id="1.10.630.10">
    <property type="entry name" value="Cytochrome P450"/>
    <property type="match status" value="1"/>
</dbReference>
<keyword evidence="6" id="KW-0479">Metal-binding</keyword>
<accession>A0ABP1S0R6</accession>
<evidence type="ECO:0000256" key="9">
    <source>
        <dbReference type="ARBA" id="ARBA00023002"/>
    </source>
</evidence>
<evidence type="ECO:0008006" key="15">
    <source>
        <dbReference type="Google" id="ProtNLM"/>
    </source>
</evidence>
<evidence type="ECO:0000256" key="6">
    <source>
        <dbReference type="ARBA" id="ARBA00022723"/>
    </source>
</evidence>
<keyword evidence="12" id="KW-0472">Membrane</keyword>
<evidence type="ECO:0000256" key="2">
    <source>
        <dbReference type="ARBA" id="ARBA00004524"/>
    </source>
</evidence>
<name>A0ABP1S0R6_9HEXA</name>
<sequence>MDTSLRWELSSIFQQIYKIANDKPSYLVGVLASLVFIKFLSKLIFPKDNNRIYGLEVIPGPKVFPFTFFASAIHFLPFKDTLVKSLAWNKKFGPILQTNGLGHTTLVIFSAEITEAFLKNGDLAYISKKGMPFYDMMRPLLGTGLLISEGPLWQFRRKLMIKSMSFNNLQRYTQLLNRHSKRFVNSLEKVFSDTKEHQIDNLINTSFLSIILEILTGNDVQHDNEEVVEYHHNFQKWKDSLLERINTPWCMLDFPWRFYQMYHDHNVIVSDMNGFAKRV</sequence>
<dbReference type="EMBL" id="CAXLJM020000135">
    <property type="protein sequence ID" value="CAL8140274.1"/>
    <property type="molecule type" value="Genomic_DNA"/>
</dbReference>
<comment type="caution">
    <text evidence="13">The sequence shown here is derived from an EMBL/GenBank/DDBJ whole genome shotgun (WGS) entry which is preliminary data.</text>
</comment>
<keyword evidence="11" id="KW-0503">Monooxygenase</keyword>
<evidence type="ECO:0000256" key="12">
    <source>
        <dbReference type="ARBA" id="ARBA00023136"/>
    </source>
</evidence>
<dbReference type="Proteomes" id="UP001642540">
    <property type="component" value="Unassembled WGS sequence"/>
</dbReference>
<gene>
    <name evidence="13" type="ORF">ODALV1_LOCUS28219</name>
</gene>
<evidence type="ECO:0000313" key="14">
    <source>
        <dbReference type="Proteomes" id="UP001642540"/>
    </source>
</evidence>
<evidence type="ECO:0000256" key="1">
    <source>
        <dbReference type="ARBA" id="ARBA00001971"/>
    </source>
</evidence>
<comment type="cofactor">
    <cofactor evidence="1">
        <name>heme</name>
        <dbReference type="ChEBI" id="CHEBI:30413"/>
    </cofactor>
</comment>
<evidence type="ECO:0000256" key="11">
    <source>
        <dbReference type="ARBA" id="ARBA00023033"/>
    </source>
</evidence>
<keyword evidence="7" id="KW-0256">Endoplasmic reticulum</keyword>
<evidence type="ECO:0000256" key="4">
    <source>
        <dbReference type="ARBA" id="ARBA00010617"/>
    </source>
</evidence>
<keyword evidence="9" id="KW-0560">Oxidoreductase</keyword>
<organism evidence="13 14">
    <name type="scientific">Orchesella dallaii</name>
    <dbReference type="NCBI Taxonomy" id="48710"/>
    <lineage>
        <taxon>Eukaryota</taxon>
        <taxon>Metazoa</taxon>
        <taxon>Ecdysozoa</taxon>
        <taxon>Arthropoda</taxon>
        <taxon>Hexapoda</taxon>
        <taxon>Collembola</taxon>
        <taxon>Entomobryomorpha</taxon>
        <taxon>Entomobryoidea</taxon>
        <taxon>Orchesellidae</taxon>
        <taxon>Orchesellinae</taxon>
        <taxon>Orchesella</taxon>
    </lineage>
</organism>
<reference evidence="13 14" key="1">
    <citation type="submission" date="2024-08" db="EMBL/GenBank/DDBJ databases">
        <authorList>
            <person name="Cucini C."/>
            <person name="Frati F."/>
        </authorList>
    </citation>
    <scope>NUCLEOTIDE SEQUENCE [LARGE SCALE GENOMIC DNA]</scope>
</reference>
<evidence type="ECO:0000256" key="7">
    <source>
        <dbReference type="ARBA" id="ARBA00022824"/>
    </source>
</evidence>
<comment type="similarity">
    <text evidence="4">Belongs to the cytochrome P450 family.</text>
</comment>
<keyword evidence="5" id="KW-0349">Heme</keyword>
<dbReference type="InterPro" id="IPR001128">
    <property type="entry name" value="Cyt_P450"/>
</dbReference>
<dbReference type="InterPro" id="IPR036396">
    <property type="entry name" value="Cyt_P450_sf"/>
</dbReference>
<dbReference type="SUPFAM" id="SSF48264">
    <property type="entry name" value="Cytochrome P450"/>
    <property type="match status" value="1"/>
</dbReference>
<dbReference type="InterPro" id="IPR050196">
    <property type="entry name" value="Cytochrome_P450_Monoox"/>
</dbReference>
<keyword evidence="8" id="KW-0492">Microsome</keyword>
<evidence type="ECO:0000256" key="5">
    <source>
        <dbReference type="ARBA" id="ARBA00022617"/>
    </source>
</evidence>
<dbReference type="PANTHER" id="PTHR24291">
    <property type="entry name" value="CYTOCHROME P450 FAMILY 4"/>
    <property type="match status" value="1"/>
</dbReference>
<dbReference type="PANTHER" id="PTHR24291:SF189">
    <property type="entry name" value="CYTOCHROME P450 4C3-RELATED"/>
    <property type="match status" value="1"/>
</dbReference>
<evidence type="ECO:0000313" key="13">
    <source>
        <dbReference type="EMBL" id="CAL8140274.1"/>
    </source>
</evidence>